<proteinExistence type="predicted"/>
<dbReference type="RefSeq" id="WP_205097711.1">
    <property type="nucleotide sequence ID" value="NZ_CAJNAQ010000002.1"/>
</dbReference>
<sequence length="575" mass="64542">MKVALTILFVLIFAVPFVTPVFGHGLGGESLPISLGNRNATLFVSVQPSVFDPGNNESYLSFKLSDARTDAVIEHVTYLIELSRNGKQIFRETFHDDQGNLNIRVVSNDSENIKIDGDKEQTSGGWTRKLFSPLSIEGPIFTAGGLYKFRTEILTVDADSNMLSQRPTVEGAISIAEKTTHPITGGDGKNYDIGITSYYDTTDNFKFDPQNRTISFEMPFDWSEKNIKQTTIIHEEIHIPKTYAEMLVTKYDGFVNGVPLAESSVTIDDYSEDSRIVHLVLNQQDLASSAQKSKDSSKMIFTIMPGKTEDLPLKAFTHNAVFQLGLSWEPIPIQAQSKTRFYMDFSKYYAPKIQESVIYDFVIKQDDTEIFRKSLAGTTNAPPQTNYVDFEFSEQNVGTAIISIENIDGNDLSAVDFVVVVKPKSEPKQNFPIRIPSMIKDDTGNTVQGRYNVDLTWIPNTLGVGDAEFIITIYDKASGFPIRQAEYDFVLLKDDNEIYRKSGFAQAGGSFENVRFFEEYVGPLTLRIENIDQSDEFVEIPIMVTPEFPVVFLVLIVALVPLVFASRMLYGSYKY</sequence>
<keyword evidence="1" id="KW-0812">Transmembrane</keyword>
<dbReference type="Proteomes" id="UP000655759">
    <property type="component" value="Unassembled WGS sequence"/>
</dbReference>
<organism evidence="2 3">
    <name type="scientific">Candidatus Nitrosotenuis uzonensis</name>
    <dbReference type="NCBI Taxonomy" id="1407055"/>
    <lineage>
        <taxon>Archaea</taxon>
        <taxon>Nitrososphaerota</taxon>
        <taxon>Candidatus Nitrosotenuis</taxon>
    </lineage>
</organism>
<gene>
    <name evidence="2" type="ORF">NUZ5A_20102</name>
</gene>
<name>A0A812ETE9_9ARCH</name>
<feature type="transmembrane region" description="Helical" evidence="1">
    <location>
        <begin position="548"/>
        <end position="570"/>
    </location>
</feature>
<accession>A0A812ETE9</accession>
<evidence type="ECO:0000313" key="2">
    <source>
        <dbReference type="EMBL" id="CAE6486184.1"/>
    </source>
</evidence>
<dbReference type="EMBL" id="CAJNAQ010000002">
    <property type="protein sequence ID" value="CAE6486184.1"/>
    <property type="molecule type" value="Genomic_DNA"/>
</dbReference>
<evidence type="ECO:0000313" key="3">
    <source>
        <dbReference type="Proteomes" id="UP000655759"/>
    </source>
</evidence>
<comment type="caution">
    <text evidence="2">The sequence shown here is derived from an EMBL/GenBank/DDBJ whole genome shotgun (WGS) entry which is preliminary data.</text>
</comment>
<reference evidence="2" key="1">
    <citation type="submission" date="2021-02" db="EMBL/GenBank/DDBJ databases">
        <authorList>
            <person name="Han P."/>
        </authorList>
    </citation>
    <scope>NUCLEOTIDE SEQUENCE</scope>
    <source>
        <strain evidence="2">Candidatus Nitrosotenuis uzonensis 5A</strain>
    </source>
</reference>
<dbReference type="AlphaFoldDB" id="A0A812ETE9"/>
<evidence type="ECO:0000256" key="1">
    <source>
        <dbReference type="SAM" id="Phobius"/>
    </source>
</evidence>
<protein>
    <recommendedName>
        <fullName evidence="4">Peptidase</fullName>
    </recommendedName>
</protein>
<keyword evidence="1" id="KW-1133">Transmembrane helix</keyword>
<keyword evidence="1" id="KW-0472">Membrane</keyword>
<evidence type="ECO:0008006" key="4">
    <source>
        <dbReference type="Google" id="ProtNLM"/>
    </source>
</evidence>